<dbReference type="GO" id="GO:0008194">
    <property type="term" value="F:UDP-glycosyltransferase activity"/>
    <property type="evidence" value="ECO:0007669"/>
    <property type="project" value="InterPro"/>
</dbReference>
<evidence type="ECO:0000256" key="1">
    <source>
        <dbReference type="ARBA" id="ARBA00022676"/>
    </source>
</evidence>
<proteinExistence type="predicted"/>
<dbReference type="PANTHER" id="PTHR48043:SF145">
    <property type="entry name" value="FI06409P-RELATED"/>
    <property type="match status" value="1"/>
</dbReference>
<sequence>MGGRQTWQVIGGKKEGLLVRTGKALKSPEAAGRLASGSVVEELALEGERLQYTLVSGDGPQTGWVSLKLKGSDLLVRADAGQADAGQAWQAPSTQAPLERLRAAVEERGDQAVQAAKCDMTLQIAVTDVTEGGSFYVRIEQGRAAVHEGCAEQADTTLTCTAVYLAEAWCGVFRLQADVAGDKALFRRLLRILFIEPQDPVEVDRRTPLDGVIRPPPGGVAPGSQPPLPSPPPAAPAWLRPDGEPAKKNKLMFLSLPWAGHVVHLRRMAQWFANRPEYEVHFAYISKDPPDVPKGCRLIGADASELTDVFDIVQDQLKAMGMDLFDRMAEDVALDLEKEGMKVLKFFLRIITAVKPTVIVADLGLNMSNFLTATCETYRTKCLLVASPGIKERWIRQMTPSSPSPAVQAPPDMPQIDLEQVVRGTFDTKTLPRAMQDILAVPGVELMRLLQIFGHMMNPDINKKAAITLYPSSSWMVEDQPVPGTEAFTCTLLPLPEQPAQLDREALHGLIAADLHEWMYDETSQDPIVYVAFGTIVQGARPLVEKLSAALDKGAWRVLWSLPKDMHAWLPEGLSLERWCVKSFVPQKDVFRCDRVRCFISHCGSNSTIEAMACGVPMVCHPFFMDQYEWARTVRRHLRAGVQVDKFDSDADAIRLAVSEVLQDPTYRQNAQAVSRRLAEQARQVASILGPEMSSKDNLGPGVAVVAALVLSIMKGKNPSEIIDLVAKTNM</sequence>
<dbReference type="InterPro" id="IPR050271">
    <property type="entry name" value="UDP-glycosyltransferase"/>
</dbReference>
<organism evidence="4">
    <name type="scientific">Zooxanthella nutricula</name>
    <dbReference type="NCBI Taxonomy" id="1333877"/>
    <lineage>
        <taxon>Eukaryota</taxon>
        <taxon>Sar</taxon>
        <taxon>Alveolata</taxon>
        <taxon>Dinophyceae</taxon>
        <taxon>Peridiniales</taxon>
        <taxon>Peridiniales incertae sedis</taxon>
        <taxon>Zooxanthella</taxon>
    </lineage>
</organism>
<evidence type="ECO:0000256" key="2">
    <source>
        <dbReference type="ARBA" id="ARBA00022679"/>
    </source>
</evidence>
<feature type="compositionally biased region" description="Pro residues" evidence="3">
    <location>
        <begin position="214"/>
        <end position="235"/>
    </location>
</feature>
<accession>A0A7S2PP93</accession>
<dbReference type="SUPFAM" id="SSF53756">
    <property type="entry name" value="UDP-Glycosyltransferase/glycogen phosphorylase"/>
    <property type="match status" value="1"/>
</dbReference>
<reference evidence="4" key="1">
    <citation type="submission" date="2021-01" db="EMBL/GenBank/DDBJ databases">
        <authorList>
            <person name="Corre E."/>
            <person name="Pelletier E."/>
            <person name="Niang G."/>
            <person name="Scheremetjew M."/>
            <person name="Finn R."/>
            <person name="Kale V."/>
            <person name="Holt S."/>
            <person name="Cochrane G."/>
            <person name="Meng A."/>
            <person name="Brown T."/>
            <person name="Cohen L."/>
        </authorList>
    </citation>
    <scope>NUCLEOTIDE SEQUENCE</scope>
    <source>
        <strain evidence="4">RCC3387</strain>
    </source>
</reference>
<dbReference type="PANTHER" id="PTHR48043">
    <property type="entry name" value="EG:EG0003.4 PROTEIN-RELATED"/>
    <property type="match status" value="1"/>
</dbReference>
<keyword evidence="2" id="KW-0808">Transferase</keyword>
<dbReference type="Pfam" id="PF00201">
    <property type="entry name" value="UDPGT"/>
    <property type="match status" value="1"/>
</dbReference>
<evidence type="ECO:0000313" key="4">
    <source>
        <dbReference type="EMBL" id="CAD9608902.1"/>
    </source>
</evidence>
<dbReference type="Gene3D" id="3.30.1050.10">
    <property type="entry name" value="SCP2 sterol-binding domain"/>
    <property type="match status" value="1"/>
</dbReference>
<feature type="region of interest" description="Disordered" evidence="3">
    <location>
        <begin position="214"/>
        <end position="241"/>
    </location>
</feature>
<dbReference type="CDD" id="cd03784">
    <property type="entry name" value="GT1_Gtf-like"/>
    <property type="match status" value="1"/>
</dbReference>
<dbReference type="Gene3D" id="3.40.50.2000">
    <property type="entry name" value="Glycogen Phosphorylase B"/>
    <property type="match status" value="1"/>
</dbReference>
<keyword evidence="1" id="KW-0328">Glycosyltransferase</keyword>
<gene>
    <name evidence="4" type="ORF">BRAN1462_LOCUS40535</name>
</gene>
<protein>
    <recommendedName>
        <fullName evidence="5">UDP-glycosyltransferases domain-containing protein</fullName>
    </recommendedName>
</protein>
<name>A0A7S2PP93_9DINO</name>
<dbReference type="InterPro" id="IPR002213">
    <property type="entry name" value="UDP_glucos_trans"/>
</dbReference>
<evidence type="ECO:0000256" key="3">
    <source>
        <dbReference type="SAM" id="MobiDB-lite"/>
    </source>
</evidence>
<dbReference type="EMBL" id="HBGW01063541">
    <property type="protein sequence ID" value="CAD9608902.1"/>
    <property type="molecule type" value="Transcribed_RNA"/>
</dbReference>
<evidence type="ECO:0008006" key="5">
    <source>
        <dbReference type="Google" id="ProtNLM"/>
    </source>
</evidence>
<dbReference type="InterPro" id="IPR036527">
    <property type="entry name" value="SCP2_sterol-bd_dom_sf"/>
</dbReference>
<dbReference type="AlphaFoldDB" id="A0A7S2PP93"/>